<dbReference type="SUPFAM" id="SSF56112">
    <property type="entry name" value="Protein kinase-like (PK-like)"/>
    <property type="match status" value="1"/>
</dbReference>
<name>A0A1R2BIU7_9CILI</name>
<dbReference type="PANTHER" id="PTHR44329">
    <property type="entry name" value="SERINE/THREONINE-PROTEIN KINASE TNNI3K-RELATED"/>
    <property type="match status" value="1"/>
</dbReference>
<gene>
    <name evidence="4" type="ORF">SteCoe_23907</name>
    <name evidence="3" type="ORF">SteCoe_27176</name>
</gene>
<feature type="domain" description="Protein kinase" evidence="2">
    <location>
        <begin position="339"/>
        <end position="605"/>
    </location>
</feature>
<keyword evidence="5" id="KW-1185">Reference proteome</keyword>
<feature type="compositionally biased region" description="Low complexity" evidence="1">
    <location>
        <begin position="172"/>
        <end position="188"/>
    </location>
</feature>
<dbReference type="Proteomes" id="UP000187209">
    <property type="component" value="Unassembled WGS sequence"/>
</dbReference>
<comment type="caution">
    <text evidence="4">The sequence shown here is derived from an EMBL/GenBank/DDBJ whole genome shotgun (WGS) entry which is preliminary data.</text>
</comment>
<proteinExistence type="predicted"/>
<dbReference type="GO" id="GO:0005524">
    <property type="term" value="F:ATP binding"/>
    <property type="evidence" value="ECO:0007669"/>
    <property type="project" value="InterPro"/>
</dbReference>
<accession>A0A1R2BIU7</accession>
<organism evidence="4 5">
    <name type="scientific">Stentor coeruleus</name>
    <dbReference type="NCBI Taxonomy" id="5963"/>
    <lineage>
        <taxon>Eukaryota</taxon>
        <taxon>Sar</taxon>
        <taxon>Alveolata</taxon>
        <taxon>Ciliophora</taxon>
        <taxon>Postciliodesmatophora</taxon>
        <taxon>Heterotrichea</taxon>
        <taxon>Heterotrichida</taxon>
        <taxon>Stentoridae</taxon>
        <taxon>Stentor</taxon>
    </lineage>
</organism>
<evidence type="ECO:0000313" key="5">
    <source>
        <dbReference type="Proteomes" id="UP000187209"/>
    </source>
</evidence>
<dbReference type="PROSITE" id="PS50011">
    <property type="entry name" value="PROTEIN_KINASE_DOM"/>
    <property type="match status" value="1"/>
</dbReference>
<evidence type="ECO:0000313" key="3">
    <source>
        <dbReference type="EMBL" id="OMJ73997.1"/>
    </source>
</evidence>
<dbReference type="Pfam" id="PF00069">
    <property type="entry name" value="Pkinase"/>
    <property type="match status" value="1"/>
</dbReference>
<dbReference type="GO" id="GO:0004674">
    <property type="term" value="F:protein serine/threonine kinase activity"/>
    <property type="evidence" value="ECO:0007669"/>
    <property type="project" value="TreeGrafter"/>
</dbReference>
<dbReference type="InterPro" id="IPR051681">
    <property type="entry name" value="Ser/Thr_Kinases-Pseudokinases"/>
</dbReference>
<dbReference type="EMBL" id="MPUH01000617">
    <property type="protein sequence ID" value="OMJ76678.1"/>
    <property type="molecule type" value="Genomic_DNA"/>
</dbReference>
<dbReference type="SMART" id="SM00220">
    <property type="entry name" value="S_TKc"/>
    <property type="match status" value="1"/>
</dbReference>
<dbReference type="PROSITE" id="PS00108">
    <property type="entry name" value="PROTEIN_KINASE_ST"/>
    <property type="match status" value="1"/>
</dbReference>
<reference evidence="4 5" key="1">
    <citation type="submission" date="2016-11" db="EMBL/GenBank/DDBJ databases">
        <title>The macronuclear genome of Stentor coeruleus: a giant cell with tiny introns.</title>
        <authorList>
            <person name="Slabodnick M."/>
            <person name="Ruby J.G."/>
            <person name="Reiff S.B."/>
            <person name="Swart E.C."/>
            <person name="Gosai S."/>
            <person name="Prabakaran S."/>
            <person name="Witkowska E."/>
            <person name="Larue G.E."/>
            <person name="Fisher S."/>
            <person name="Freeman R.M."/>
            <person name="Gunawardena J."/>
            <person name="Chu W."/>
            <person name="Stover N.A."/>
            <person name="Gregory B.D."/>
            <person name="Nowacki M."/>
            <person name="Derisi J."/>
            <person name="Roy S.W."/>
            <person name="Marshall W.F."/>
            <person name="Sood P."/>
        </authorList>
    </citation>
    <scope>NUCLEOTIDE SEQUENCE [LARGE SCALE GENOMIC DNA]</scope>
    <source>
        <strain evidence="4">WM001</strain>
    </source>
</reference>
<evidence type="ECO:0000259" key="2">
    <source>
        <dbReference type="PROSITE" id="PS50011"/>
    </source>
</evidence>
<dbReference type="OrthoDB" id="1092562at2759"/>
<dbReference type="InterPro" id="IPR000719">
    <property type="entry name" value="Prot_kinase_dom"/>
</dbReference>
<dbReference type="Gene3D" id="1.10.510.10">
    <property type="entry name" value="Transferase(Phosphotransferase) domain 1"/>
    <property type="match status" value="1"/>
</dbReference>
<feature type="region of interest" description="Disordered" evidence="1">
    <location>
        <begin position="172"/>
        <end position="196"/>
    </location>
</feature>
<protein>
    <recommendedName>
        <fullName evidence="2">Protein kinase domain-containing protein</fullName>
    </recommendedName>
</protein>
<dbReference type="EMBL" id="MPUH01000781">
    <property type="protein sequence ID" value="OMJ73997.1"/>
    <property type="molecule type" value="Genomic_DNA"/>
</dbReference>
<dbReference type="InterPro" id="IPR008271">
    <property type="entry name" value="Ser/Thr_kinase_AS"/>
</dbReference>
<dbReference type="AlphaFoldDB" id="A0A1R2BIU7"/>
<evidence type="ECO:0000313" key="4">
    <source>
        <dbReference type="EMBL" id="OMJ76678.1"/>
    </source>
</evidence>
<dbReference type="InterPro" id="IPR011009">
    <property type="entry name" value="Kinase-like_dom_sf"/>
</dbReference>
<evidence type="ECO:0000256" key="1">
    <source>
        <dbReference type="SAM" id="MobiDB-lite"/>
    </source>
</evidence>
<sequence length="605" mass="70221">MLEIAQAKLRSLGFTNFKVSNNKRIMFSVTNQGQSTDEVWRTFPIFIDIRPDTVRITIHFHVYGKAHSFQENLKPLILQAISKANLKIPTGSFKYLESKKSLFFDCVTNYNYFPVDFWDSLLTDCLKMSMGMFKSFGLIFVEIINGKTNINELVDMSIKRTGGLINPTIIQESSSAESSDESSSNTEELTQNRMDDNLQETITNDPFLNRILKFTFSPEHDNSLPYAHEIFKDFSSLLMLMEKLKEIYRRHVQINSFNLTKIRVLMKDGDIDMLFLKKTYKLSYVPEPNEESEADFEIQQMIEFNKQLLELAKNNDKMIIGEYHDNIICNDKLQYSDILANENIIGQGGFGIVYKNVLVDIPVAIKVPKHSERESKNLSKLIKEFRVMMELNHENIVKAYGFVKVGGKHGIILEQCMGGSIGSLIKNQQNMPLKKKLEIMLKILRALEYMHCKNYCHFDIKPHNILLDNNLEPKLSDLGLSRNVAKKNDHKPGFTLIFCSPEQIKGRNPGKMSDVWSYGMTLYNFVTQTPPFDYLTRNTKKKLDKMEFYNELVNNLRKPRIVDKFEIENPKLVKLMRSMWEIEPEKRPICKDIRKKLGKIYNKLP</sequence>
<dbReference type="CDD" id="cd14014">
    <property type="entry name" value="STKc_PknB_like"/>
    <property type="match status" value="1"/>
</dbReference>